<keyword evidence="2" id="KW-0732">Signal</keyword>
<gene>
    <name evidence="3" type="ORF">F6X53_03685</name>
</gene>
<evidence type="ECO:0000313" key="3">
    <source>
        <dbReference type="EMBL" id="KAB1081418.1"/>
    </source>
</evidence>
<evidence type="ECO:0000256" key="1">
    <source>
        <dbReference type="SAM" id="MobiDB-lite"/>
    </source>
</evidence>
<reference evidence="3 4" key="1">
    <citation type="submission" date="2019-09" db="EMBL/GenBank/DDBJ databases">
        <title>YIM 48816 draft genome.</title>
        <authorList>
            <person name="Jiang L."/>
        </authorList>
    </citation>
    <scope>NUCLEOTIDE SEQUENCE [LARGE SCALE GENOMIC DNA]</scope>
    <source>
        <strain evidence="3 4">YIM 48816</strain>
    </source>
</reference>
<proteinExistence type="predicted"/>
<protein>
    <recommendedName>
        <fullName evidence="5">Porin</fullName>
    </recommendedName>
</protein>
<sequence length="120" mass="11944">MLRPAGLALLLVAGLAPAAGPEAEPLKAGSACGGNAYSSGQVIEGRPPRRGPITSVPDTLCADLDSPRPPVRIEIYGVPGLSGGTQESDGIGADGSGGVGQPTPYGGLPRRGAPTHRPRD</sequence>
<evidence type="ECO:0000313" key="4">
    <source>
        <dbReference type="Proteomes" id="UP000474159"/>
    </source>
</evidence>
<evidence type="ECO:0000256" key="2">
    <source>
        <dbReference type="SAM" id="SignalP"/>
    </source>
</evidence>
<accession>A0A6L3T7P7</accession>
<keyword evidence="4" id="KW-1185">Reference proteome</keyword>
<comment type="caution">
    <text evidence="3">The sequence shown here is derived from an EMBL/GenBank/DDBJ whole genome shotgun (WGS) entry which is preliminary data.</text>
</comment>
<dbReference type="RefSeq" id="WP_150997336.1">
    <property type="nucleotide sequence ID" value="NZ_BPQY01000048.1"/>
</dbReference>
<dbReference type="Proteomes" id="UP000474159">
    <property type="component" value="Unassembled WGS sequence"/>
</dbReference>
<feature type="chain" id="PRO_5026915387" description="Porin" evidence="2">
    <location>
        <begin position="19"/>
        <end position="120"/>
    </location>
</feature>
<organism evidence="3 4">
    <name type="scientific">Methylobacterium soli</name>
    <dbReference type="NCBI Taxonomy" id="553447"/>
    <lineage>
        <taxon>Bacteria</taxon>
        <taxon>Pseudomonadati</taxon>
        <taxon>Pseudomonadota</taxon>
        <taxon>Alphaproteobacteria</taxon>
        <taxon>Hyphomicrobiales</taxon>
        <taxon>Methylobacteriaceae</taxon>
        <taxon>Methylobacterium</taxon>
    </lineage>
</organism>
<feature type="region of interest" description="Disordered" evidence="1">
    <location>
        <begin position="21"/>
        <end position="120"/>
    </location>
</feature>
<dbReference type="AlphaFoldDB" id="A0A6L3T7P7"/>
<dbReference type="EMBL" id="VZZK01000002">
    <property type="protein sequence ID" value="KAB1081418.1"/>
    <property type="molecule type" value="Genomic_DNA"/>
</dbReference>
<dbReference type="OrthoDB" id="8005822at2"/>
<feature type="signal peptide" evidence="2">
    <location>
        <begin position="1"/>
        <end position="18"/>
    </location>
</feature>
<evidence type="ECO:0008006" key="5">
    <source>
        <dbReference type="Google" id="ProtNLM"/>
    </source>
</evidence>
<name>A0A6L3T7P7_9HYPH</name>